<dbReference type="BioCyc" id="SYNEL:SYNPCC7942_1691-MONOMER"/>
<feature type="transmembrane region" description="Helical" evidence="9">
    <location>
        <begin position="186"/>
        <end position="207"/>
    </location>
</feature>
<dbReference type="eggNOG" id="COG2391">
    <property type="taxonomic scope" value="Bacteria"/>
</dbReference>
<gene>
    <name evidence="10" type="ordered locus">Synpcc7942_1691</name>
</gene>
<feature type="transmembrane region" description="Helical" evidence="9">
    <location>
        <begin position="286"/>
        <end position="304"/>
    </location>
</feature>
<feature type="transmembrane region" description="Helical" evidence="9">
    <location>
        <begin position="219"/>
        <end position="237"/>
    </location>
</feature>
<keyword evidence="7 9" id="KW-0472">Membrane</keyword>
<comment type="subcellular location">
    <subcellularLocation>
        <location evidence="1">Cell inner membrane</location>
        <topology evidence="1">Multi-pass membrane protein</topology>
    </subcellularLocation>
</comment>
<dbReference type="GO" id="GO:0005886">
    <property type="term" value="C:plasma membrane"/>
    <property type="evidence" value="ECO:0007669"/>
    <property type="project" value="UniProtKB-SubCell"/>
</dbReference>
<evidence type="ECO:0000256" key="9">
    <source>
        <dbReference type="SAM" id="Phobius"/>
    </source>
</evidence>
<evidence type="ECO:0000256" key="5">
    <source>
        <dbReference type="ARBA" id="ARBA00022692"/>
    </source>
</evidence>
<feature type="transmembrane region" description="Helical" evidence="9">
    <location>
        <begin position="83"/>
        <end position="104"/>
    </location>
</feature>
<evidence type="ECO:0000256" key="7">
    <source>
        <dbReference type="ARBA" id="ARBA00023136"/>
    </source>
</evidence>
<keyword evidence="2" id="KW-0813">Transport</keyword>
<keyword evidence="6 9" id="KW-1133">Transmembrane helix</keyword>
<dbReference type="KEGG" id="syf:Synpcc7942_1691"/>
<feature type="transmembrane region" description="Helical" evidence="9">
    <location>
        <begin position="316"/>
        <end position="345"/>
    </location>
</feature>
<feature type="transmembrane region" description="Helical" evidence="9">
    <location>
        <begin position="351"/>
        <end position="370"/>
    </location>
</feature>
<keyword evidence="3" id="KW-1003">Cell membrane</keyword>
<dbReference type="STRING" id="1140.Synpcc7942_1691"/>
<keyword evidence="5 9" id="KW-0812">Transmembrane</keyword>
<dbReference type="RefSeq" id="WP_011378144.1">
    <property type="nucleotide sequence ID" value="NC_007604.1"/>
</dbReference>
<dbReference type="PANTHER" id="PTHR30574:SF1">
    <property type="entry name" value="SULPHUR TRANSPORT DOMAIN-CONTAINING PROTEIN"/>
    <property type="match status" value="1"/>
</dbReference>
<evidence type="ECO:0008006" key="12">
    <source>
        <dbReference type="Google" id="ProtNLM"/>
    </source>
</evidence>
<dbReference type="EMBL" id="CP000100">
    <property type="protein sequence ID" value="ABB57721.1"/>
    <property type="molecule type" value="Genomic_DNA"/>
</dbReference>
<sequence>MASSDVPSFAPDQALPQWRLFWGSSAAVIAIAIAASLHGGRQTMLLLLGAAIGAVLYHGRFGFSSGFRKLLQRQDGNPALAQLWLLALTSIAFAGVFSLAELRGWELRPAIAPVGWASLGGAFLFGIGMQLSRACGCGTLAAVGGGSYNLLITLIAFGIGAFGATLTRPLWSQLPAWEPWSFASQLGWGSALLLQLWLLLILAVALWRWAPLPMVKSRRLWLAATAIALLYTGTLVVDGQPWRVTWGLALTTAQVAQNLGWDPQSSVFWGRQLGRLSSSLLADPSVITDLGLILGALTAAAYEGRWRWQGSLQPHAVGLSIAGGLSMGFGAFLAAGCNISAYLAGIASTSLHGWVWLVAALLGSWVGIHLRSRWQPSSPPASTNLS</sequence>
<dbReference type="PANTHER" id="PTHR30574">
    <property type="entry name" value="INNER MEMBRANE PROTEIN YEDE"/>
    <property type="match status" value="1"/>
</dbReference>
<dbReference type="GeneID" id="72430561"/>
<dbReference type="PaxDb" id="1140-Synpcc7942_1691"/>
<protein>
    <recommendedName>
        <fullName evidence="12">Sulphur transport domain-containing protein</fullName>
    </recommendedName>
</protein>
<dbReference type="InterPro" id="IPR007272">
    <property type="entry name" value="Sulf_transp_TsuA/YedE"/>
</dbReference>
<proteinExistence type="inferred from homology"/>
<evidence type="ECO:0000313" key="10">
    <source>
        <dbReference type="EMBL" id="ABB57721.1"/>
    </source>
</evidence>
<dbReference type="Pfam" id="PF04143">
    <property type="entry name" value="Sulf_transp"/>
    <property type="match status" value="1"/>
</dbReference>
<feature type="transmembrane region" description="Helical" evidence="9">
    <location>
        <begin position="20"/>
        <end position="38"/>
    </location>
</feature>
<keyword evidence="4" id="KW-0997">Cell inner membrane</keyword>
<evidence type="ECO:0000256" key="6">
    <source>
        <dbReference type="ARBA" id="ARBA00022989"/>
    </source>
</evidence>
<evidence type="ECO:0000256" key="2">
    <source>
        <dbReference type="ARBA" id="ARBA00022448"/>
    </source>
</evidence>
<evidence type="ECO:0000256" key="8">
    <source>
        <dbReference type="ARBA" id="ARBA00035655"/>
    </source>
</evidence>
<feature type="transmembrane region" description="Helical" evidence="9">
    <location>
        <begin position="140"/>
        <end position="166"/>
    </location>
</feature>
<feature type="transmembrane region" description="Helical" evidence="9">
    <location>
        <begin position="44"/>
        <end position="63"/>
    </location>
</feature>
<name>Q31MJ8_SYNE7</name>
<dbReference type="Proteomes" id="UP000889800">
    <property type="component" value="Chromosome"/>
</dbReference>
<accession>Q31MJ8</accession>
<keyword evidence="11" id="KW-1185">Reference proteome</keyword>
<evidence type="ECO:0000256" key="3">
    <source>
        <dbReference type="ARBA" id="ARBA00022475"/>
    </source>
</evidence>
<evidence type="ECO:0000256" key="4">
    <source>
        <dbReference type="ARBA" id="ARBA00022519"/>
    </source>
</evidence>
<evidence type="ECO:0000313" key="11">
    <source>
        <dbReference type="Proteomes" id="UP000889800"/>
    </source>
</evidence>
<dbReference type="HOGENOM" id="CLU_050656_1_0_3"/>
<dbReference type="AlphaFoldDB" id="Q31MJ8"/>
<organism evidence="10 11">
    <name type="scientific">Synechococcus elongatus (strain ATCC 33912 / PCC 7942 / FACHB-805)</name>
    <name type="common">Anacystis nidulans R2</name>
    <dbReference type="NCBI Taxonomy" id="1140"/>
    <lineage>
        <taxon>Bacteria</taxon>
        <taxon>Bacillati</taxon>
        <taxon>Cyanobacteriota</taxon>
        <taxon>Cyanophyceae</taxon>
        <taxon>Synechococcales</taxon>
        <taxon>Synechococcaceae</taxon>
        <taxon>Synechococcus</taxon>
    </lineage>
</organism>
<evidence type="ECO:0000256" key="1">
    <source>
        <dbReference type="ARBA" id="ARBA00004429"/>
    </source>
</evidence>
<comment type="similarity">
    <text evidence="8">Belongs to the TsuA/YedE (TC 9.B.102) family.</text>
</comment>
<reference evidence="11" key="1">
    <citation type="submission" date="2005-08" db="EMBL/GenBank/DDBJ databases">
        <title>Complete sequence of chromosome 1 of Synechococcus elongatus PCC 7942.</title>
        <authorList>
            <consortium name="US DOE Joint Genome Institute"/>
            <person name="Copeland A."/>
            <person name="Lucas S."/>
            <person name="Lapidus A."/>
            <person name="Barry K."/>
            <person name="Detter J.C."/>
            <person name="Glavina T."/>
            <person name="Hammon N."/>
            <person name="Israni S."/>
            <person name="Pitluck S."/>
            <person name="Schmutz J."/>
            <person name="Larimer F."/>
            <person name="Land M."/>
            <person name="Kyrpides N."/>
            <person name="Lykidis A."/>
            <person name="Richardson P."/>
        </authorList>
    </citation>
    <scope>NUCLEOTIDE SEQUENCE [LARGE SCALE GENOMIC DNA]</scope>
    <source>
        <strain evidence="11">ATCC 33912 / PCC 7942 / FACHB-805</strain>
    </source>
</reference>
<dbReference type="OrthoDB" id="9794165at2"/>